<reference evidence="1 2" key="1">
    <citation type="submission" date="2019-09" db="EMBL/GenBank/DDBJ databases">
        <title>Actinomadura physcomitrii sp. nov., a novel actinomycete isolated from moss [Physcomitrium sphaericum (Ludw) Fuernr].</title>
        <authorList>
            <person name="Liu C."/>
            <person name="Zhuang X."/>
        </authorList>
    </citation>
    <scope>NUCLEOTIDE SEQUENCE [LARGE SCALE GENOMIC DNA]</scope>
    <source>
        <strain evidence="1 2">CYP1-1B</strain>
    </source>
</reference>
<evidence type="ECO:0000313" key="2">
    <source>
        <dbReference type="Proteomes" id="UP000483004"/>
    </source>
</evidence>
<dbReference type="RefSeq" id="WP_151541935.1">
    <property type="nucleotide sequence ID" value="NZ_WBMR01000062.1"/>
</dbReference>
<dbReference type="Proteomes" id="UP000483004">
    <property type="component" value="Unassembled WGS sequence"/>
</dbReference>
<keyword evidence="1" id="KW-0560">Oxidoreductase</keyword>
<dbReference type="Gene3D" id="3.30.70.100">
    <property type="match status" value="2"/>
</dbReference>
<dbReference type="SUPFAM" id="SSF54909">
    <property type="entry name" value="Dimeric alpha+beta barrel"/>
    <property type="match status" value="2"/>
</dbReference>
<evidence type="ECO:0000313" key="1">
    <source>
        <dbReference type="EMBL" id="KAB2379148.1"/>
    </source>
</evidence>
<keyword evidence="1" id="KW-0503">Monooxygenase</keyword>
<dbReference type="OrthoDB" id="1494517at2"/>
<gene>
    <name evidence="1" type="ORF">F9B16_21680</name>
</gene>
<organism evidence="1 2">
    <name type="scientific">Actinomadura montaniterrae</name>
    <dbReference type="NCBI Taxonomy" id="1803903"/>
    <lineage>
        <taxon>Bacteria</taxon>
        <taxon>Bacillati</taxon>
        <taxon>Actinomycetota</taxon>
        <taxon>Actinomycetes</taxon>
        <taxon>Streptosporangiales</taxon>
        <taxon>Thermomonosporaceae</taxon>
        <taxon>Actinomadura</taxon>
    </lineage>
</organism>
<protein>
    <submittedName>
        <fullName evidence="1">Antibiotic biosynthesis monooxygenase</fullName>
    </submittedName>
</protein>
<name>A0A6L3VYQ3_9ACTN</name>
<keyword evidence="2" id="KW-1185">Reference proteome</keyword>
<comment type="caution">
    <text evidence="1">The sequence shown here is derived from an EMBL/GenBank/DDBJ whole genome shotgun (WGS) entry which is preliminary data.</text>
</comment>
<dbReference type="GO" id="GO:0004497">
    <property type="term" value="F:monooxygenase activity"/>
    <property type="evidence" value="ECO:0007669"/>
    <property type="project" value="UniProtKB-KW"/>
</dbReference>
<dbReference type="InterPro" id="IPR011008">
    <property type="entry name" value="Dimeric_a/b-barrel"/>
</dbReference>
<dbReference type="AlphaFoldDB" id="A0A6L3VYQ3"/>
<sequence>MPFINPEDGYLTVINLFKTDTTEKRDRLLKETMEVVDSVGYPGWISSTVHLGEDRLGTLNFIQWRAVEDLQSWYAGEVFKHRDMSVFLEIMTYGRLLQAEVELSQCHPDAGKVPEISPEREDYTVVEIFDVQPERQGALISSISAAHEWLVDTPGYRSQSVLRGVRARGPKGVGELETLGPDNSFVVVYSQWSGKEAYDAFRSVPDDARPAARRATDIERYALTTSADWNTYRVVHAGSADRP</sequence>
<accession>A0A6L3VYQ3</accession>
<proteinExistence type="predicted"/>
<dbReference type="EMBL" id="WBMR01000062">
    <property type="protein sequence ID" value="KAB2379148.1"/>
    <property type="molecule type" value="Genomic_DNA"/>
</dbReference>